<evidence type="ECO:0000256" key="1">
    <source>
        <dbReference type="ARBA" id="ARBA00004123"/>
    </source>
</evidence>
<dbReference type="SMART" id="SM00176">
    <property type="entry name" value="RAN"/>
    <property type="match status" value="1"/>
</dbReference>
<evidence type="ECO:0000256" key="2">
    <source>
        <dbReference type="ARBA" id="ARBA00008028"/>
    </source>
</evidence>
<dbReference type="GO" id="GO:0005634">
    <property type="term" value="C:nucleus"/>
    <property type="evidence" value="ECO:0007669"/>
    <property type="project" value="UniProtKB-SubCell"/>
</dbReference>
<dbReference type="AlphaFoldDB" id="A0A6P6Y7C9"/>
<dbReference type="Gene3D" id="3.40.50.300">
    <property type="entry name" value="P-loop containing nucleotide triphosphate hydrolases"/>
    <property type="match status" value="1"/>
</dbReference>
<dbReference type="InterPro" id="IPR002041">
    <property type="entry name" value="Ran_GTPase"/>
</dbReference>
<dbReference type="PRINTS" id="PR00627">
    <property type="entry name" value="GTPRANTC4"/>
</dbReference>
<dbReference type="InterPro" id="IPR027417">
    <property type="entry name" value="P-loop_NTPase"/>
</dbReference>
<keyword evidence="6 8" id="KW-0342">GTP-binding</keyword>
<dbReference type="FunFam" id="3.40.50.300:FF:000369">
    <property type="entry name" value="GTP-binding nuclear protein"/>
    <property type="match status" value="1"/>
</dbReference>
<dbReference type="InParanoid" id="A0A6P6Y7C9"/>
<dbReference type="RefSeq" id="XP_027200434.1">
    <property type="nucleotide sequence ID" value="XM_027344633.1"/>
</dbReference>
<dbReference type="GO" id="GO:0000054">
    <property type="term" value="P:ribosomal subunit export from nucleus"/>
    <property type="evidence" value="ECO:0007669"/>
    <property type="project" value="TreeGrafter"/>
</dbReference>
<dbReference type="GO" id="GO:0006606">
    <property type="term" value="P:protein import into nucleus"/>
    <property type="evidence" value="ECO:0007669"/>
    <property type="project" value="TreeGrafter"/>
</dbReference>
<dbReference type="OMA" id="TCGHIPI"/>
<dbReference type="InterPro" id="IPR001806">
    <property type="entry name" value="Small_GTPase"/>
</dbReference>
<comment type="subcellular location">
    <subcellularLocation>
        <location evidence="1 8">Nucleus</location>
    </subcellularLocation>
</comment>
<evidence type="ECO:0000313" key="9">
    <source>
        <dbReference type="Proteomes" id="UP000515146"/>
    </source>
</evidence>
<evidence type="ECO:0000256" key="4">
    <source>
        <dbReference type="ARBA" id="ARBA00022741"/>
    </source>
</evidence>
<keyword evidence="7 8" id="KW-0539">Nucleus</keyword>
<dbReference type="GO" id="GO:0005525">
    <property type="term" value="F:GTP binding"/>
    <property type="evidence" value="ECO:0007669"/>
    <property type="project" value="UniProtKB-KW"/>
</dbReference>
<dbReference type="PROSITE" id="PS51419">
    <property type="entry name" value="RAB"/>
    <property type="match status" value="1"/>
</dbReference>
<evidence type="ECO:0000256" key="5">
    <source>
        <dbReference type="ARBA" id="ARBA00022927"/>
    </source>
</evidence>
<keyword evidence="9" id="KW-1185">Reference proteome</keyword>
<comment type="similarity">
    <text evidence="2 8">Belongs to the small GTPase superfamily. Ran family.</text>
</comment>
<dbReference type="GO" id="GO:0005737">
    <property type="term" value="C:cytoplasm"/>
    <property type="evidence" value="ECO:0007669"/>
    <property type="project" value="TreeGrafter"/>
</dbReference>
<dbReference type="PROSITE" id="PS51418">
    <property type="entry name" value="RAN"/>
    <property type="match status" value="1"/>
</dbReference>
<dbReference type="SMART" id="SM00173">
    <property type="entry name" value="RAS"/>
    <property type="match status" value="1"/>
</dbReference>
<evidence type="ECO:0000256" key="6">
    <source>
        <dbReference type="ARBA" id="ARBA00023134"/>
    </source>
</evidence>
<reference evidence="10" key="1">
    <citation type="submission" date="2025-08" db="UniProtKB">
        <authorList>
            <consortium name="RefSeq"/>
        </authorList>
    </citation>
    <scope>IDENTIFICATION</scope>
    <source>
        <strain evidence="10">Airmid</strain>
    </source>
</reference>
<dbReference type="SUPFAM" id="SSF52540">
    <property type="entry name" value="P-loop containing nucleoside triphosphate hydrolases"/>
    <property type="match status" value="1"/>
</dbReference>
<evidence type="ECO:0000256" key="8">
    <source>
        <dbReference type="RuleBase" id="RU363057"/>
    </source>
</evidence>
<dbReference type="PANTHER" id="PTHR24071">
    <property type="entry name" value="RAN GTPASE"/>
    <property type="match status" value="1"/>
</dbReference>
<evidence type="ECO:0000256" key="3">
    <source>
        <dbReference type="ARBA" id="ARBA00022448"/>
    </source>
</evidence>
<sequence length="240" mass="27436">MPVPPETVPRSTQQNVRVMATAFPPNDPTKDVPGFKIVLVGDGAVGKTTLVKRHLTGEFEKKYVPTLGAEVYRMMFMTDEGPIVFDVWDTAGQEKLAGLRDGYYINAVGAIMMFDVTSRATYKNLPSWHRDLVRICKNIPIVLLGNKVDVQDRVVKAKMITFHRRKGMQYYDISAKSNYNFEKPFLWLARRLTGRKNLMFVGEYAKKPELYMNPELMQRCEQDLMEAANAPFEDEDEDAL</sequence>
<evidence type="ECO:0000256" key="7">
    <source>
        <dbReference type="ARBA" id="ARBA00023242"/>
    </source>
</evidence>
<dbReference type="Pfam" id="PF00071">
    <property type="entry name" value="Ras"/>
    <property type="match status" value="1"/>
</dbReference>
<dbReference type="PROSITE" id="PS51420">
    <property type="entry name" value="RHO"/>
    <property type="match status" value="1"/>
</dbReference>
<proteinExistence type="inferred from homology"/>
<comment type="function">
    <text evidence="8">GTP-binding protein involved in nucleocytoplasmic transport. Required for the import of protein into the nucleus and also for RNA export. Involved in chromatin condensation and control of cell cycle.</text>
</comment>
<dbReference type="SMART" id="SM00175">
    <property type="entry name" value="RAB"/>
    <property type="match status" value="1"/>
</dbReference>
<accession>A0A6P6Y7C9</accession>
<evidence type="ECO:0000313" key="10">
    <source>
        <dbReference type="RefSeq" id="XP_027200434.1"/>
    </source>
</evidence>
<dbReference type="GO" id="GO:0003924">
    <property type="term" value="F:GTPase activity"/>
    <property type="evidence" value="ECO:0007669"/>
    <property type="project" value="InterPro"/>
</dbReference>
<dbReference type="SMART" id="SM00174">
    <property type="entry name" value="RHO"/>
    <property type="match status" value="1"/>
</dbReference>
<dbReference type="KEGG" id="dpte:113794518"/>
<dbReference type="PANTHER" id="PTHR24071:SF0">
    <property type="entry name" value="GTP-BINDING NUCLEAR PROTEIN RAN"/>
    <property type="match status" value="1"/>
</dbReference>
<organism evidence="9 10">
    <name type="scientific">Dermatophagoides pteronyssinus</name>
    <name type="common">European house dust mite</name>
    <dbReference type="NCBI Taxonomy" id="6956"/>
    <lineage>
        <taxon>Eukaryota</taxon>
        <taxon>Metazoa</taxon>
        <taxon>Ecdysozoa</taxon>
        <taxon>Arthropoda</taxon>
        <taxon>Chelicerata</taxon>
        <taxon>Arachnida</taxon>
        <taxon>Acari</taxon>
        <taxon>Acariformes</taxon>
        <taxon>Sarcoptiformes</taxon>
        <taxon>Astigmata</taxon>
        <taxon>Psoroptidia</taxon>
        <taxon>Analgoidea</taxon>
        <taxon>Pyroglyphidae</taxon>
        <taxon>Dermatophagoidinae</taxon>
        <taxon>Dermatophagoides</taxon>
    </lineage>
</organism>
<dbReference type="CDD" id="cd00877">
    <property type="entry name" value="Ran"/>
    <property type="match status" value="1"/>
</dbReference>
<keyword evidence="4 8" id="KW-0547">Nucleotide-binding</keyword>
<dbReference type="InterPro" id="IPR005225">
    <property type="entry name" value="Small_GTP-bd"/>
</dbReference>
<keyword evidence="3 8" id="KW-0813">Transport</keyword>
<protein>
    <recommendedName>
        <fullName evidence="8">GTP-binding nuclear protein</fullName>
    </recommendedName>
</protein>
<dbReference type="OrthoDB" id="48625at2759"/>
<name>A0A6P6Y7C9_DERPT</name>
<keyword evidence="5 8" id="KW-0653">Protein transport</keyword>
<dbReference type="Proteomes" id="UP000515146">
    <property type="component" value="Unplaced"/>
</dbReference>
<dbReference type="PROSITE" id="PS51421">
    <property type="entry name" value="RAS"/>
    <property type="match status" value="1"/>
</dbReference>
<dbReference type="NCBIfam" id="TIGR00231">
    <property type="entry name" value="small_GTP"/>
    <property type="match status" value="1"/>
</dbReference>
<gene>
    <name evidence="10" type="primary">LOC113794518</name>
</gene>